<organism evidence="1 2">
    <name type="scientific">Dentiscutata heterogama</name>
    <dbReference type="NCBI Taxonomy" id="1316150"/>
    <lineage>
        <taxon>Eukaryota</taxon>
        <taxon>Fungi</taxon>
        <taxon>Fungi incertae sedis</taxon>
        <taxon>Mucoromycota</taxon>
        <taxon>Glomeromycotina</taxon>
        <taxon>Glomeromycetes</taxon>
        <taxon>Diversisporales</taxon>
        <taxon>Gigasporaceae</taxon>
        <taxon>Dentiscutata</taxon>
    </lineage>
</organism>
<feature type="non-terminal residue" evidence="1">
    <location>
        <position position="66"/>
    </location>
</feature>
<accession>A0ACA9PG14</accession>
<keyword evidence="2" id="KW-1185">Reference proteome</keyword>
<evidence type="ECO:0000313" key="1">
    <source>
        <dbReference type="EMBL" id="CAG8706930.1"/>
    </source>
</evidence>
<feature type="non-terminal residue" evidence="1">
    <location>
        <position position="1"/>
    </location>
</feature>
<proteinExistence type="predicted"/>
<comment type="caution">
    <text evidence="1">The sequence shown here is derived from an EMBL/GenBank/DDBJ whole genome shotgun (WGS) entry which is preliminary data.</text>
</comment>
<dbReference type="EMBL" id="CAJVPU010028396">
    <property type="protein sequence ID" value="CAG8706930.1"/>
    <property type="molecule type" value="Genomic_DNA"/>
</dbReference>
<protein>
    <submittedName>
        <fullName evidence="1">7611_t:CDS:1</fullName>
    </submittedName>
</protein>
<reference evidence="1" key="1">
    <citation type="submission" date="2021-06" db="EMBL/GenBank/DDBJ databases">
        <authorList>
            <person name="Kallberg Y."/>
            <person name="Tangrot J."/>
            <person name="Rosling A."/>
        </authorList>
    </citation>
    <scope>NUCLEOTIDE SEQUENCE</scope>
    <source>
        <strain evidence="1">IL203A</strain>
    </source>
</reference>
<sequence>RDPRVKAEHEAQEQKPIRTGDTSNGEGSSNMISKVALMDQDIGSTDGETLDRDTYNFTFLSQPENL</sequence>
<gene>
    <name evidence="1" type="ORF">DHETER_LOCUS12044</name>
</gene>
<evidence type="ECO:0000313" key="2">
    <source>
        <dbReference type="Proteomes" id="UP000789702"/>
    </source>
</evidence>
<dbReference type="Proteomes" id="UP000789702">
    <property type="component" value="Unassembled WGS sequence"/>
</dbReference>
<name>A0ACA9PG14_9GLOM</name>